<evidence type="ECO:0000313" key="3">
    <source>
        <dbReference type="Proteomes" id="UP000222542"/>
    </source>
</evidence>
<gene>
    <name evidence="2" type="ORF">T459_14877</name>
</gene>
<dbReference type="AlphaFoldDB" id="A0A2G2ZIP4"/>
<name>A0A2G2ZIP4_CAPAN</name>
<protein>
    <submittedName>
        <fullName evidence="2">Uncharacterized protein</fullName>
    </submittedName>
</protein>
<evidence type="ECO:0000256" key="1">
    <source>
        <dbReference type="SAM" id="MobiDB-lite"/>
    </source>
</evidence>
<proteinExistence type="predicted"/>
<accession>A0A2G2ZIP4</accession>
<comment type="caution">
    <text evidence="2">The sequence shown here is derived from an EMBL/GenBank/DDBJ whole genome shotgun (WGS) entry which is preliminary data.</text>
</comment>
<sequence length="105" mass="11507">MEGETPPLGASVEQYQQFLQPTEDSTVVTPANSPADSEIRVSNSGKGELSFSSSLSWGFDEKENESKVAKTEITGKGVQEFHVSDDFSFFQDCPIPKKENTGEKK</sequence>
<feature type="region of interest" description="Disordered" evidence="1">
    <location>
        <begin position="23"/>
        <end position="48"/>
    </location>
</feature>
<dbReference type="EMBL" id="AYRZ02000005">
    <property type="protein sequence ID" value="PHT81862.1"/>
    <property type="molecule type" value="Genomic_DNA"/>
</dbReference>
<dbReference type="Gramene" id="PHT81862">
    <property type="protein sequence ID" value="PHT81862"/>
    <property type="gene ID" value="T459_14877"/>
</dbReference>
<keyword evidence="3" id="KW-1185">Reference proteome</keyword>
<dbReference type="Proteomes" id="UP000222542">
    <property type="component" value="Unassembled WGS sequence"/>
</dbReference>
<reference evidence="2 3" key="1">
    <citation type="journal article" date="2014" name="Nat. Genet.">
        <title>Genome sequence of the hot pepper provides insights into the evolution of pungency in Capsicum species.</title>
        <authorList>
            <person name="Kim S."/>
            <person name="Park M."/>
            <person name="Yeom S.I."/>
            <person name="Kim Y.M."/>
            <person name="Lee J.M."/>
            <person name="Lee H.A."/>
            <person name="Seo E."/>
            <person name="Choi J."/>
            <person name="Cheong K."/>
            <person name="Kim K.T."/>
            <person name="Jung K."/>
            <person name="Lee G.W."/>
            <person name="Oh S.K."/>
            <person name="Bae C."/>
            <person name="Kim S.B."/>
            <person name="Lee H.Y."/>
            <person name="Kim S.Y."/>
            <person name="Kim M.S."/>
            <person name="Kang B.C."/>
            <person name="Jo Y.D."/>
            <person name="Yang H.B."/>
            <person name="Jeong H.J."/>
            <person name="Kang W.H."/>
            <person name="Kwon J.K."/>
            <person name="Shin C."/>
            <person name="Lim J.Y."/>
            <person name="Park J.H."/>
            <person name="Huh J.H."/>
            <person name="Kim J.S."/>
            <person name="Kim B.D."/>
            <person name="Cohen O."/>
            <person name="Paran I."/>
            <person name="Suh M.C."/>
            <person name="Lee S.B."/>
            <person name="Kim Y.K."/>
            <person name="Shin Y."/>
            <person name="Noh S.J."/>
            <person name="Park J."/>
            <person name="Seo Y.S."/>
            <person name="Kwon S.Y."/>
            <person name="Kim H.A."/>
            <person name="Park J.M."/>
            <person name="Kim H.J."/>
            <person name="Choi S.B."/>
            <person name="Bosland P.W."/>
            <person name="Reeves G."/>
            <person name="Jo S.H."/>
            <person name="Lee B.W."/>
            <person name="Cho H.T."/>
            <person name="Choi H.S."/>
            <person name="Lee M.S."/>
            <person name="Yu Y."/>
            <person name="Do Choi Y."/>
            <person name="Park B.S."/>
            <person name="van Deynze A."/>
            <person name="Ashrafi H."/>
            <person name="Hill T."/>
            <person name="Kim W.T."/>
            <person name="Pai H.S."/>
            <person name="Ahn H.K."/>
            <person name="Yeam I."/>
            <person name="Giovannoni J.J."/>
            <person name="Rose J.K."/>
            <person name="Sorensen I."/>
            <person name="Lee S.J."/>
            <person name="Kim R.W."/>
            <person name="Choi I.Y."/>
            <person name="Choi B.S."/>
            <person name="Lim J.S."/>
            <person name="Lee Y.H."/>
            <person name="Choi D."/>
        </authorList>
    </citation>
    <scope>NUCLEOTIDE SEQUENCE [LARGE SCALE GENOMIC DNA]</scope>
    <source>
        <strain evidence="3">cv. CM334</strain>
    </source>
</reference>
<organism evidence="2 3">
    <name type="scientific">Capsicum annuum</name>
    <name type="common">Capsicum pepper</name>
    <dbReference type="NCBI Taxonomy" id="4072"/>
    <lineage>
        <taxon>Eukaryota</taxon>
        <taxon>Viridiplantae</taxon>
        <taxon>Streptophyta</taxon>
        <taxon>Embryophyta</taxon>
        <taxon>Tracheophyta</taxon>
        <taxon>Spermatophyta</taxon>
        <taxon>Magnoliopsida</taxon>
        <taxon>eudicotyledons</taxon>
        <taxon>Gunneridae</taxon>
        <taxon>Pentapetalae</taxon>
        <taxon>asterids</taxon>
        <taxon>lamiids</taxon>
        <taxon>Solanales</taxon>
        <taxon>Solanaceae</taxon>
        <taxon>Solanoideae</taxon>
        <taxon>Capsiceae</taxon>
        <taxon>Capsicum</taxon>
    </lineage>
</organism>
<evidence type="ECO:0000313" key="2">
    <source>
        <dbReference type="EMBL" id="PHT81862.1"/>
    </source>
</evidence>
<reference evidence="2 3" key="2">
    <citation type="journal article" date="2017" name="Genome Biol.">
        <title>New reference genome sequences of hot pepper reveal the massive evolution of plant disease-resistance genes by retroduplication.</title>
        <authorList>
            <person name="Kim S."/>
            <person name="Park J."/>
            <person name="Yeom S.I."/>
            <person name="Kim Y.M."/>
            <person name="Seo E."/>
            <person name="Kim K.T."/>
            <person name="Kim M.S."/>
            <person name="Lee J.M."/>
            <person name="Cheong K."/>
            <person name="Shin H.S."/>
            <person name="Kim S.B."/>
            <person name="Han K."/>
            <person name="Lee J."/>
            <person name="Park M."/>
            <person name="Lee H.A."/>
            <person name="Lee H.Y."/>
            <person name="Lee Y."/>
            <person name="Oh S."/>
            <person name="Lee J.H."/>
            <person name="Choi E."/>
            <person name="Choi E."/>
            <person name="Lee S.E."/>
            <person name="Jeon J."/>
            <person name="Kim H."/>
            <person name="Choi G."/>
            <person name="Song H."/>
            <person name="Lee J."/>
            <person name="Lee S.C."/>
            <person name="Kwon J.K."/>
            <person name="Lee H.Y."/>
            <person name="Koo N."/>
            <person name="Hong Y."/>
            <person name="Kim R.W."/>
            <person name="Kang W.H."/>
            <person name="Huh J.H."/>
            <person name="Kang B.C."/>
            <person name="Yang T.J."/>
            <person name="Lee Y.H."/>
            <person name="Bennetzen J.L."/>
            <person name="Choi D."/>
        </authorList>
    </citation>
    <scope>NUCLEOTIDE SEQUENCE [LARGE SCALE GENOMIC DNA]</scope>
    <source>
        <strain evidence="3">cv. CM334</strain>
    </source>
</reference>